<evidence type="ECO:0000256" key="2">
    <source>
        <dbReference type="ARBA" id="ARBA00010199"/>
    </source>
</evidence>
<gene>
    <name evidence="8" type="ORF">HF394_17710</name>
</gene>
<feature type="signal peptide" evidence="7">
    <location>
        <begin position="1"/>
        <end position="24"/>
    </location>
</feature>
<reference evidence="8 9" key="1">
    <citation type="submission" date="2020-04" db="EMBL/GenBank/DDBJ databases">
        <authorList>
            <person name="Pajer P."/>
            <person name="Broz P."/>
        </authorList>
    </citation>
    <scope>NUCLEOTIDE SEQUENCE [LARGE SCALE GENOMIC DNA]</scope>
    <source>
        <strain evidence="9">NRL-ATB46093</strain>
    </source>
</reference>
<feature type="transmembrane region" description="Helical" evidence="6">
    <location>
        <begin position="40"/>
        <end position="62"/>
    </location>
</feature>
<dbReference type="GO" id="GO:0042910">
    <property type="term" value="F:xenobiotic transmembrane transporter activity"/>
    <property type="evidence" value="ECO:0007669"/>
    <property type="project" value="InterPro"/>
</dbReference>
<sequence>MNHKSYLALALPLTLSTVTTPLLGAVDTAVVGQLDNPAYIGGVAIGTVIFNTMYWLFGFLRISTSGFAAQAFGARDELQERLSFIRPFFIALLIGLMFLLLQNPIEYAALKLLNPESDVEALASNYFAIRIWGVPVTFVNYVILGWLMGMSRIKIAVMIQVLMNLVNIFLDLLFVQGFSWGVPGVAAATLIAESLALVIGIYVIAKSTSITFKSLSMAHILDTSALKKMLLVNQDLFVRTVCLLLVFNIFTYKSASFGTETLAANAVLIQIHYLMAYFFDGFSNASSILSGKAVGSQDYPLHRKTLSISAQWAVYTSIFLTVLYGLFHERIIQLFTNNQEVIAIAMTYSDWLLLFPISTSIGIIFYGIFTGATETAPVRKSMIFAFLFFLVVYFASVPSLDNHGLWLAFIAFSAGRSIFLSFYVPKLKTSFAGLN</sequence>
<dbReference type="EMBL" id="CP051177">
    <property type="protein sequence ID" value="QKX52263.1"/>
    <property type="molecule type" value="Genomic_DNA"/>
</dbReference>
<feature type="transmembrane region" description="Helical" evidence="6">
    <location>
        <begin position="406"/>
        <end position="424"/>
    </location>
</feature>
<comment type="similarity">
    <text evidence="2">Belongs to the multi antimicrobial extrusion (MATE) (TC 2.A.66.1) family.</text>
</comment>
<dbReference type="AlphaFoldDB" id="A0A7H8QG95"/>
<feature type="transmembrane region" description="Helical" evidence="6">
    <location>
        <begin position="351"/>
        <end position="369"/>
    </location>
</feature>
<dbReference type="CDD" id="cd13136">
    <property type="entry name" value="MATE_DinF_like"/>
    <property type="match status" value="1"/>
</dbReference>
<dbReference type="NCBIfam" id="TIGR00797">
    <property type="entry name" value="matE"/>
    <property type="match status" value="1"/>
</dbReference>
<dbReference type="Proteomes" id="UP000509222">
    <property type="component" value="Chromosome"/>
</dbReference>
<dbReference type="GO" id="GO:0015297">
    <property type="term" value="F:antiporter activity"/>
    <property type="evidence" value="ECO:0007669"/>
    <property type="project" value="InterPro"/>
</dbReference>
<feature type="transmembrane region" description="Helical" evidence="6">
    <location>
        <begin position="236"/>
        <end position="255"/>
    </location>
</feature>
<dbReference type="GO" id="GO:0005886">
    <property type="term" value="C:plasma membrane"/>
    <property type="evidence" value="ECO:0007669"/>
    <property type="project" value="TreeGrafter"/>
</dbReference>
<reference evidence="9" key="2">
    <citation type="submission" date="2020-06" db="EMBL/GenBank/DDBJ databases">
        <title>Isolation of Planomicrobium glaciei.</title>
        <authorList>
            <person name="Malisova L."/>
            <person name="Safrankova R."/>
            <person name="Jakubu V."/>
            <person name="Spanelova P."/>
        </authorList>
    </citation>
    <scope>NUCLEOTIDE SEQUENCE [LARGE SCALE GENOMIC DNA]</scope>
    <source>
        <strain evidence="9">NRL-ATB46093</strain>
    </source>
</reference>
<dbReference type="InterPro" id="IPR002528">
    <property type="entry name" value="MATE_fam"/>
</dbReference>
<evidence type="ECO:0000313" key="8">
    <source>
        <dbReference type="EMBL" id="QKX52263.1"/>
    </source>
</evidence>
<name>A0A7H8QG95_9BACL</name>
<keyword evidence="5 6" id="KW-0472">Membrane</keyword>
<feature type="transmembrane region" description="Helical" evidence="6">
    <location>
        <begin position="381"/>
        <end position="400"/>
    </location>
</feature>
<feature type="transmembrane region" description="Helical" evidence="6">
    <location>
        <begin position="312"/>
        <end position="331"/>
    </location>
</feature>
<proteinExistence type="inferred from homology"/>
<feature type="chain" id="PRO_5028806372" evidence="7">
    <location>
        <begin position="25"/>
        <end position="435"/>
    </location>
</feature>
<keyword evidence="9" id="KW-1185">Reference proteome</keyword>
<dbReference type="InterPro" id="IPR044644">
    <property type="entry name" value="DinF-like"/>
</dbReference>
<comment type="subcellular location">
    <subcellularLocation>
        <location evidence="1">Membrane</location>
        <topology evidence="1">Multi-pass membrane protein</topology>
    </subcellularLocation>
</comment>
<dbReference type="PANTHER" id="PTHR42893:SF46">
    <property type="entry name" value="PROTEIN DETOXIFICATION 44, CHLOROPLASTIC"/>
    <property type="match status" value="1"/>
</dbReference>
<evidence type="ECO:0000256" key="4">
    <source>
        <dbReference type="ARBA" id="ARBA00022989"/>
    </source>
</evidence>
<evidence type="ECO:0000256" key="7">
    <source>
        <dbReference type="SAM" id="SignalP"/>
    </source>
</evidence>
<organism evidence="8 9">
    <name type="scientific">Planococcus glaciei</name>
    <dbReference type="NCBI Taxonomy" id="459472"/>
    <lineage>
        <taxon>Bacteria</taxon>
        <taxon>Bacillati</taxon>
        <taxon>Bacillota</taxon>
        <taxon>Bacilli</taxon>
        <taxon>Bacillales</taxon>
        <taxon>Caryophanaceae</taxon>
        <taxon>Planococcus</taxon>
    </lineage>
</organism>
<evidence type="ECO:0000256" key="3">
    <source>
        <dbReference type="ARBA" id="ARBA00022692"/>
    </source>
</evidence>
<protein>
    <submittedName>
        <fullName evidence="8">MATE family efflux transporter</fullName>
    </submittedName>
</protein>
<evidence type="ECO:0000256" key="6">
    <source>
        <dbReference type="SAM" id="Phobius"/>
    </source>
</evidence>
<keyword evidence="3 6" id="KW-0812">Transmembrane</keyword>
<evidence type="ECO:0000256" key="5">
    <source>
        <dbReference type="ARBA" id="ARBA00023136"/>
    </source>
</evidence>
<dbReference type="RefSeq" id="WP_176294997.1">
    <property type="nucleotide sequence ID" value="NZ_CP051177.1"/>
</dbReference>
<dbReference type="Pfam" id="PF01554">
    <property type="entry name" value="MatE"/>
    <property type="match status" value="2"/>
</dbReference>
<accession>A0A7H8QG95</accession>
<keyword evidence="7" id="KW-0732">Signal</keyword>
<keyword evidence="4 6" id="KW-1133">Transmembrane helix</keyword>
<feature type="transmembrane region" description="Helical" evidence="6">
    <location>
        <begin position="83"/>
        <end position="101"/>
    </location>
</feature>
<feature type="transmembrane region" description="Helical" evidence="6">
    <location>
        <begin position="180"/>
        <end position="205"/>
    </location>
</feature>
<feature type="transmembrane region" description="Helical" evidence="6">
    <location>
        <begin position="121"/>
        <end position="143"/>
    </location>
</feature>
<feature type="transmembrane region" description="Helical" evidence="6">
    <location>
        <begin position="155"/>
        <end position="174"/>
    </location>
</feature>
<dbReference type="PANTHER" id="PTHR42893">
    <property type="entry name" value="PROTEIN DETOXIFICATION 44, CHLOROPLASTIC-RELATED"/>
    <property type="match status" value="1"/>
</dbReference>
<evidence type="ECO:0000313" key="9">
    <source>
        <dbReference type="Proteomes" id="UP000509222"/>
    </source>
</evidence>
<evidence type="ECO:0000256" key="1">
    <source>
        <dbReference type="ARBA" id="ARBA00004141"/>
    </source>
</evidence>